<dbReference type="Proteomes" id="UP000271098">
    <property type="component" value="Unassembled WGS sequence"/>
</dbReference>
<reference evidence="3" key="1">
    <citation type="submission" date="2016-06" db="UniProtKB">
        <authorList>
            <consortium name="WormBaseParasite"/>
        </authorList>
    </citation>
    <scope>IDENTIFICATION</scope>
</reference>
<keyword evidence="2" id="KW-1185">Reference proteome</keyword>
<accession>A0A183DIN3</accession>
<evidence type="ECO:0000313" key="3">
    <source>
        <dbReference type="WBParaSite" id="GPUH_0000858401-mRNA-1"/>
    </source>
</evidence>
<dbReference type="EMBL" id="UYRT01025381">
    <property type="protein sequence ID" value="VDK63590.1"/>
    <property type="molecule type" value="Genomic_DNA"/>
</dbReference>
<organism evidence="3">
    <name type="scientific">Gongylonema pulchrum</name>
    <dbReference type="NCBI Taxonomy" id="637853"/>
    <lineage>
        <taxon>Eukaryota</taxon>
        <taxon>Metazoa</taxon>
        <taxon>Ecdysozoa</taxon>
        <taxon>Nematoda</taxon>
        <taxon>Chromadorea</taxon>
        <taxon>Rhabditida</taxon>
        <taxon>Spirurina</taxon>
        <taxon>Spiruromorpha</taxon>
        <taxon>Spiruroidea</taxon>
        <taxon>Gongylonematidae</taxon>
        <taxon>Gongylonema</taxon>
    </lineage>
</organism>
<evidence type="ECO:0000313" key="1">
    <source>
        <dbReference type="EMBL" id="VDK63590.1"/>
    </source>
</evidence>
<protein>
    <submittedName>
        <fullName evidence="3">Cation efflux system protein CusC</fullName>
    </submittedName>
</protein>
<reference evidence="1 2" key="2">
    <citation type="submission" date="2018-11" db="EMBL/GenBank/DDBJ databases">
        <authorList>
            <consortium name="Pathogen Informatics"/>
        </authorList>
    </citation>
    <scope>NUCLEOTIDE SEQUENCE [LARGE SCALE GENOMIC DNA]</scope>
</reference>
<dbReference type="WBParaSite" id="GPUH_0000858401-mRNA-1">
    <property type="protein sequence ID" value="GPUH_0000858401-mRNA-1"/>
    <property type="gene ID" value="GPUH_0000858401"/>
</dbReference>
<evidence type="ECO:0000313" key="2">
    <source>
        <dbReference type="Proteomes" id="UP000271098"/>
    </source>
</evidence>
<sequence>MRALAIQQVHANLRTLQRYEQLMSGRSVEERTIFGPYGGINVNLEPYPRYASHDVQVIPHSSSLLGNNEALKGLTEQTVEVRYAE</sequence>
<proteinExistence type="predicted"/>
<gene>
    <name evidence="1" type="ORF">GPUH_LOCUS8575</name>
</gene>
<name>A0A183DIN3_9BILA</name>
<dbReference type="AlphaFoldDB" id="A0A183DIN3"/>